<dbReference type="PROSITE" id="PS00022">
    <property type="entry name" value="EGF_1"/>
    <property type="match status" value="1"/>
</dbReference>
<feature type="domain" description="EGF-like" evidence="14">
    <location>
        <begin position="1578"/>
        <end position="1619"/>
    </location>
</feature>
<keyword evidence="18" id="KW-1185">Reference proteome</keyword>
<evidence type="ECO:0000256" key="7">
    <source>
        <dbReference type="ARBA" id="ARBA00022889"/>
    </source>
</evidence>
<dbReference type="PANTHER" id="PTHR13802:SF52">
    <property type="entry name" value="MUCIN-4"/>
    <property type="match status" value="1"/>
</dbReference>
<keyword evidence="10" id="KW-0325">Glycoprotein</keyword>
<dbReference type="PROSITE" id="PS50958">
    <property type="entry name" value="SMB_2"/>
    <property type="match status" value="2"/>
</dbReference>
<dbReference type="Proteomes" id="UP001174909">
    <property type="component" value="Unassembled WGS sequence"/>
</dbReference>
<dbReference type="InterPro" id="IPR036116">
    <property type="entry name" value="FN3_sf"/>
</dbReference>
<evidence type="ECO:0000256" key="2">
    <source>
        <dbReference type="ARBA" id="ARBA00004370"/>
    </source>
</evidence>
<organism evidence="17 18">
    <name type="scientific">Geodia barretti</name>
    <name type="common">Barrett's horny sponge</name>
    <dbReference type="NCBI Taxonomy" id="519541"/>
    <lineage>
        <taxon>Eukaryota</taxon>
        <taxon>Metazoa</taxon>
        <taxon>Porifera</taxon>
        <taxon>Demospongiae</taxon>
        <taxon>Heteroscleromorpha</taxon>
        <taxon>Tetractinellida</taxon>
        <taxon>Astrophorina</taxon>
        <taxon>Geodiidae</taxon>
        <taxon>Geodia</taxon>
    </lineage>
</organism>
<dbReference type="GO" id="GO:0003993">
    <property type="term" value="F:acid phosphatase activity"/>
    <property type="evidence" value="ECO:0007669"/>
    <property type="project" value="InterPro"/>
</dbReference>
<evidence type="ECO:0000256" key="5">
    <source>
        <dbReference type="ARBA" id="ARBA00022737"/>
    </source>
</evidence>
<feature type="domain" description="EGF-like" evidence="14">
    <location>
        <begin position="1664"/>
        <end position="1701"/>
    </location>
</feature>
<name>A0AA35TUC1_GEOBA</name>
<dbReference type="InterPro" id="IPR018097">
    <property type="entry name" value="EGF_Ca-bd_CS"/>
</dbReference>
<dbReference type="InterPro" id="IPR000033">
    <property type="entry name" value="LDLR_classB_rpt"/>
</dbReference>
<dbReference type="Pfam" id="PF12662">
    <property type="entry name" value="cEGF"/>
    <property type="match status" value="1"/>
</dbReference>
<dbReference type="Gene3D" id="2.120.10.30">
    <property type="entry name" value="TolB, C-terminal domain"/>
    <property type="match status" value="1"/>
</dbReference>
<dbReference type="InterPro" id="IPR000742">
    <property type="entry name" value="EGF"/>
</dbReference>
<dbReference type="InterPro" id="IPR001212">
    <property type="entry name" value="Somatomedin_B_dom"/>
</dbReference>
<keyword evidence="4" id="KW-0732">Signal</keyword>
<dbReference type="SUPFAM" id="SSF57184">
    <property type="entry name" value="Growth factor receptor domain"/>
    <property type="match status" value="1"/>
</dbReference>
<dbReference type="Pfam" id="PF16656">
    <property type="entry name" value="Pur_ac_phosph_N"/>
    <property type="match status" value="1"/>
</dbReference>
<feature type="non-terminal residue" evidence="17">
    <location>
        <position position="2106"/>
    </location>
</feature>
<evidence type="ECO:0000256" key="11">
    <source>
        <dbReference type="PROSITE-ProRule" id="PRU00076"/>
    </source>
</evidence>
<feature type="domain" description="EGF-like" evidence="14">
    <location>
        <begin position="1707"/>
        <end position="1747"/>
    </location>
</feature>
<dbReference type="SMART" id="SM00135">
    <property type="entry name" value="LY"/>
    <property type="match status" value="4"/>
</dbReference>
<evidence type="ECO:0000313" key="18">
    <source>
        <dbReference type="Proteomes" id="UP001174909"/>
    </source>
</evidence>
<dbReference type="InterPro" id="IPR015914">
    <property type="entry name" value="PAPs_N"/>
</dbReference>
<accession>A0AA35TUC1</accession>
<feature type="domain" description="SMB" evidence="16">
    <location>
        <begin position="352"/>
        <end position="398"/>
    </location>
</feature>
<dbReference type="InterPro" id="IPR000152">
    <property type="entry name" value="EGF-type_Asp/Asn_hydroxyl_site"/>
</dbReference>
<dbReference type="SMART" id="SM00179">
    <property type="entry name" value="EGF_CA"/>
    <property type="match status" value="5"/>
</dbReference>
<dbReference type="SMART" id="SM00539">
    <property type="entry name" value="NIDO"/>
    <property type="match status" value="1"/>
</dbReference>
<proteinExistence type="predicted"/>
<evidence type="ECO:0000259" key="16">
    <source>
        <dbReference type="PROSITE" id="PS50958"/>
    </source>
</evidence>
<keyword evidence="6" id="KW-0964">Secreted</keyword>
<feature type="domain" description="SMB" evidence="16">
    <location>
        <begin position="714"/>
        <end position="755"/>
    </location>
</feature>
<dbReference type="SUPFAM" id="SSF57196">
    <property type="entry name" value="EGF/Laminin"/>
    <property type="match status" value="2"/>
</dbReference>
<evidence type="ECO:0000256" key="6">
    <source>
        <dbReference type="ARBA" id="ARBA00022869"/>
    </source>
</evidence>
<dbReference type="PROSITE" id="PS50853">
    <property type="entry name" value="FN3"/>
    <property type="match status" value="3"/>
</dbReference>
<dbReference type="SUPFAM" id="SSF63825">
    <property type="entry name" value="YWTD domain"/>
    <property type="match status" value="1"/>
</dbReference>
<dbReference type="Pfam" id="PF23263">
    <property type="entry name" value="C8-3_MUC4"/>
    <property type="match status" value="1"/>
</dbReference>
<dbReference type="InterPro" id="IPR003961">
    <property type="entry name" value="FN3_dom"/>
</dbReference>
<dbReference type="InterPro" id="IPR009030">
    <property type="entry name" value="Growth_fac_rcpt_cys_sf"/>
</dbReference>
<keyword evidence="13" id="KW-1133">Transmembrane helix</keyword>
<dbReference type="InterPro" id="IPR049883">
    <property type="entry name" value="NOTCH1_EGF-like"/>
</dbReference>
<dbReference type="Gene3D" id="2.10.25.10">
    <property type="entry name" value="Laminin"/>
    <property type="match status" value="6"/>
</dbReference>
<evidence type="ECO:0000256" key="13">
    <source>
        <dbReference type="SAM" id="Phobius"/>
    </source>
</evidence>
<dbReference type="PROSITE" id="PS00010">
    <property type="entry name" value="ASX_HYDROXYL"/>
    <property type="match status" value="3"/>
</dbReference>
<keyword evidence="6" id="KW-0272">Extracellular matrix</keyword>
<dbReference type="CDD" id="cd00054">
    <property type="entry name" value="EGF_CA"/>
    <property type="match status" value="3"/>
</dbReference>
<keyword evidence="9 11" id="KW-1015">Disulfide bond</keyword>
<evidence type="ECO:0000256" key="4">
    <source>
        <dbReference type="ARBA" id="ARBA00022729"/>
    </source>
</evidence>
<sequence length="2106" mass="229707">TNVVYRLSDANPEYPLPQDLTLSNVTLTSATVAWIIPSFLFQEEYIIEYGTDPFNLNLATEPIPSPSNTSLTNVMFSTTLSGLDDSTIYYFRVAAAYNEVFKRYSEIAYFRTKEQEQTVYLPFYEPTDTFVDSGVLDSCDDCTSPEIFLPENFPFGGYYHQTAYVDTNGLITFGRQVLSSTPETFPTENADIFWSYIVAPFWSDANTSTNGSVYWEIHIVEQSAAMLNQVSNLVQSQYPESQFSGTWMLVATWKDVLSPTLTMGTFQAILITDSFKSYAVFTYRCGYLEWTSPATIGLNAPFENYYNHPLTGTIIAPDEIACVHVTSEWNNVVINMEENSVILPMTPEPSSFIGSCVAAGYTECCDNGCSSTDCFCDDICFILEDCCYDYTDICQDPTSPEYDLVVANGNSILFVHYEGESFETLRVNESQTVQGIDFHYNETSIFWSHAENFSSTINVITNITGTPVENVLVDTNLLVVADIAVDWIANNLYWVDSAWARIEVLSLNTMSRAEILRTGANTNPSSIAVDPVNRYMFWTDLGQTAQIERAFLDGSDRRVLHNTNLLQPVGITVDYDDMRIYWSDAGLDAIEFSNLDGSGLAGSTLFWTDWETNSVYATHKDHGSDQTLGHFSTIASFASTPYGIEAILESRQPEADNPCETANCSHICLLTGSNEQGFTCVCPDGYILESEVLCRATDEPGATPPPIGTCGLAGYTTCCTTGYCAGSPGTCFCNPDCVALGSCCSDFESICIEAPPEMPIDLSAVNINRTTADITWVVPSVTYGRETYIVRYGVSLDSLSTETETIPSGLDTSLTYQSFSVTLKGLQPFTQYYFRVLATNILATTSSDAVAFTTLNIGPPTNFEIVAAGTESLRFSWEPPYDSDDINIISYTIYCSPQFHDEISVTVPIAGTIILESQFIPGTIYTCSIYATNADGDGPTAVAIATTLEGEGFLPFLILGDQKVYLAYEDDATSELIDIPGGMSTGDKIHTSAFVSTNGYISLDRSVLFWDVAPFPTSEYYIINSYMFAPFWSDIDTGMSGSVSYEFYQRGSSDTEDAILDRVNGFLSNQTASGFNGYWMMVVLWNKVHPFPHSRGEHIPGNLDNNGTTTHAIYTYSCGLMEWSGYNSYATIGYNLNGDYENHFLSGLPAAYSIACSSSSKWNNLVYTVDMTGVNDNQTRRSTCILMAYDDLDIFASLDDVLYYLESCPCSLSQAEADPRFELSSSTNEYDCYVQLIPYETSVQGCCYSTVYLNVTTIITTQISKNAAWGYGDPHFRNLDGTTFTFNSQGEYYLVRVERGRMIVFYNQEDVTASLGSGSILKEGAALILIDDNTLSTVFSSGRVTHAVYVTLIPGVEYLAYALNLDNSLTLTTGGLLGLRNGNISDDFTYPDGSSIPSDSSDQMIHEWGQSWQITAEESLFLYGAGVSTSNYSNPAFVPSFKSDIVASAPDVITTYCGGNPECIFDYTVSGNQDVANATLQTNLAFTEQENQASMFPPTISAMEDFYITIGEPSTYDLRVEDSQLSVLGDQPENSALIEDSNTSGLFHFNWTLSDPTADPITFVATDSQGGVAVLSPRLLLCACRNGGTCTETGFLGTQNNVIVLQCDCPEAWTGEFCADDLNGCSQINCFPGTQCSDVVAPQAGHVCSPCPSGFLQELEKCADIDECSRQDTNDCQQSCTNTFGSYECTCIEGYEPDPSDMTTCIDVDECATRTDDCEQICTNTDGSYTCSCMSGFTLNPDRTTCTAQTMCPETNECSDMCTLADDGTQQCSCSRGYELVNDTICQDTNECIDTMLCEQVCNNTEGSFSCSCNGGYTIDPDGRSCNDIDECVSGPICPEGQLCENTPGNFTCVCPEGTMLNSEGGCETIPVVEPTKVVVLPSSSVAPTSQAPPPSLTSTAPAVTPTPNARYFLIVTIPGLSVETFSVEEFRRVTAEIISECCNASSDQCQVIKTKREVVEVNVFITNIKNSSDGNAVEFAVFITTTQDGSSLLKPESIESCLKSGEDKLRAAGFPDLSYEYSVAETSGGGGDGGLSGGAIAGIVIVVIFVVVAVGAVAAFILFRMKRRGKYTVNALLSERFTQLGSSDDKQDLSALMPAEEEGEL</sequence>
<evidence type="ECO:0000256" key="8">
    <source>
        <dbReference type="ARBA" id="ARBA00023136"/>
    </source>
</evidence>
<dbReference type="SMART" id="SM00060">
    <property type="entry name" value="FN3"/>
    <property type="match status" value="3"/>
</dbReference>
<dbReference type="Pfam" id="PF00058">
    <property type="entry name" value="Ldl_recept_b"/>
    <property type="match status" value="1"/>
</dbReference>
<dbReference type="SMART" id="SM00201">
    <property type="entry name" value="SO"/>
    <property type="match status" value="2"/>
</dbReference>
<dbReference type="Gene3D" id="2.60.40.10">
    <property type="entry name" value="Immunoglobulins"/>
    <property type="match status" value="3"/>
</dbReference>
<evidence type="ECO:0000256" key="10">
    <source>
        <dbReference type="ARBA" id="ARBA00023180"/>
    </source>
</evidence>
<dbReference type="Pfam" id="PF06119">
    <property type="entry name" value="NIDO"/>
    <property type="match status" value="2"/>
</dbReference>
<evidence type="ECO:0000313" key="17">
    <source>
        <dbReference type="EMBL" id="CAI8054359.1"/>
    </source>
</evidence>
<dbReference type="PROSITE" id="PS01186">
    <property type="entry name" value="EGF_2"/>
    <property type="match status" value="3"/>
</dbReference>
<dbReference type="InterPro" id="IPR026823">
    <property type="entry name" value="cEGF"/>
</dbReference>
<feature type="disulfide bond" evidence="11">
    <location>
        <begin position="1609"/>
        <end position="1618"/>
    </location>
</feature>
<protein>
    <submittedName>
        <fullName evidence="17">Mucin-like protein</fullName>
    </submittedName>
</protein>
<evidence type="ECO:0000259" key="14">
    <source>
        <dbReference type="PROSITE" id="PS50026"/>
    </source>
</evidence>
<feature type="domain" description="Fibronectin type-III" evidence="15">
    <location>
        <begin position="859"/>
        <end position="950"/>
    </location>
</feature>
<dbReference type="Pfam" id="PF00041">
    <property type="entry name" value="fn3"/>
    <property type="match status" value="2"/>
</dbReference>
<dbReference type="PROSITE" id="PS51120">
    <property type="entry name" value="LDLRB"/>
    <property type="match status" value="2"/>
</dbReference>
<dbReference type="InterPro" id="IPR001881">
    <property type="entry name" value="EGF-like_Ca-bd_dom"/>
</dbReference>
<dbReference type="InterPro" id="IPR051495">
    <property type="entry name" value="Epithelial_Barrier/Signaling"/>
</dbReference>
<dbReference type="GO" id="GO:0005604">
    <property type="term" value="C:basement membrane"/>
    <property type="evidence" value="ECO:0007669"/>
    <property type="project" value="UniProtKB-SubCell"/>
</dbReference>
<keyword evidence="13" id="KW-0812">Transmembrane</keyword>
<dbReference type="GO" id="GO:0016020">
    <property type="term" value="C:membrane"/>
    <property type="evidence" value="ECO:0007669"/>
    <property type="project" value="UniProtKB-SubCell"/>
</dbReference>
<dbReference type="InterPro" id="IPR056619">
    <property type="entry name" value="C8-3_MUC4"/>
</dbReference>
<keyword evidence="8 13" id="KW-0472">Membrane</keyword>
<dbReference type="FunFam" id="2.120.10.30:FF:000241">
    <property type="entry name" value="Low-density lipoprotein receptor-related protein 6"/>
    <property type="match status" value="1"/>
</dbReference>
<evidence type="ECO:0000259" key="15">
    <source>
        <dbReference type="PROSITE" id="PS50853"/>
    </source>
</evidence>
<feature type="transmembrane region" description="Helical" evidence="13">
    <location>
        <begin position="2040"/>
        <end position="2064"/>
    </location>
</feature>
<dbReference type="PANTHER" id="PTHR13802">
    <property type="entry name" value="MUCIN 4-RELATED"/>
    <property type="match status" value="1"/>
</dbReference>
<dbReference type="CDD" id="cd00063">
    <property type="entry name" value="FN3"/>
    <property type="match status" value="3"/>
</dbReference>
<evidence type="ECO:0000256" key="3">
    <source>
        <dbReference type="ARBA" id="ARBA00022536"/>
    </source>
</evidence>
<comment type="subcellular location">
    <subcellularLocation>
        <location evidence="2">Membrane</location>
    </subcellularLocation>
    <subcellularLocation>
        <location evidence="1">Secreted</location>
        <location evidence="1">Extracellular space</location>
        <location evidence="1">Extracellular matrix</location>
        <location evidence="1">Basement membrane</location>
    </subcellularLocation>
</comment>
<evidence type="ECO:0000256" key="9">
    <source>
        <dbReference type="ARBA" id="ARBA00023157"/>
    </source>
</evidence>
<dbReference type="InterPro" id="IPR011042">
    <property type="entry name" value="6-blade_b-propeller_TolB-like"/>
</dbReference>
<feature type="domain" description="Fibronectin type-III" evidence="15">
    <location>
        <begin position="16"/>
        <end position="115"/>
    </location>
</feature>
<keyword evidence="3 11" id="KW-0245">EGF-like domain</keyword>
<dbReference type="PROSITE" id="PS01187">
    <property type="entry name" value="EGF_CA"/>
    <property type="match status" value="2"/>
</dbReference>
<comment type="caution">
    <text evidence="17">The sequence shown here is derived from an EMBL/GenBank/DDBJ whole genome shotgun (WGS) entry which is preliminary data.</text>
</comment>
<dbReference type="Pfam" id="PF07645">
    <property type="entry name" value="EGF_CA"/>
    <property type="match status" value="2"/>
</dbReference>
<dbReference type="InterPro" id="IPR003886">
    <property type="entry name" value="NIDO_dom"/>
</dbReference>
<dbReference type="InterPro" id="IPR013783">
    <property type="entry name" value="Ig-like_fold"/>
</dbReference>
<dbReference type="FunFam" id="2.10.25.10:FF:000005">
    <property type="entry name" value="Fibrillin 2"/>
    <property type="match status" value="2"/>
</dbReference>
<comment type="caution">
    <text evidence="11">Lacks conserved residue(s) required for the propagation of feature annotation.</text>
</comment>
<dbReference type="GO" id="GO:0005509">
    <property type="term" value="F:calcium ion binding"/>
    <property type="evidence" value="ECO:0007669"/>
    <property type="project" value="InterPro"/>
</dbReference>
<dbReference type="GO" id="GO:0007160">
    <property type="term" value="P:cell-matrix adhesion"/>
    <property type="evidence" value="ECO:0007669"/>
    <property type="project" value="InterPro"/>
</dbReference>
<keyword evidence="7" id="KW-0130">Cell adhesion</keyword>
<feature type="repeat" description="LDL-receptor class B" evidence="12">
    <location>
        <begin position="534"/>
        <end position="577"/>
    </location>
</feature>
<keyword evidence="6" id="KW-0084">Basement membrane</keyword>
<dbReference type="PROSITE" id="PS50026">
    <property type="entry name" value="EGF_3"/>
    <property type="match status" value="4"/>
</dbReference>
<feature type="repeat" description="LDL-receptor class B" evidence="12">
    <location>
        <begin position="490"/>
        <end position="533"/>
    </location>
</feature>
<feature type="domain" description="Fibronectin type-III" evidence="15">
    <location>
        <begin position="758"/>
        <end position="857"/>
    </location>
</feature>
<keyword evidence="5" id="KW-0677">Repeat</keyword>
<feature type="domain" description="EGF-like" evidence="14">
    <location>
        <begin position="1828"/>
        <end position="1868"/>
    </location>
</feature>
<evidence type="ECO:0000256" key="1">
    <source>
        <dbReference type="ARBA" id="ARBA00004302"/>
    </source>
</evidence>
<evidence type="ECO:0000256" key="12">
    <source>
        <dbReference type="PROSITE-ProRule" id="PRU00461"/>
    </source>
</evidence>
<dbReference type="SUPFAM" id="SSF49265">
    <property type="entry name" value="Fibronectin type III"/>
    <property type="match status" value="2"/>
</dbReference>
<dbReference type="SMART" id="SM00181">
    <property type="entry name" value="EGF"/>
    <property type="match status" value="8"/>
</dbReference>
<dbReference type="EMBL" id="CASHTH010004170">
    <property type="protein sequence ID" value="CAI8054359.1"/>
    <property type="molecule type" value="Genomic_DNA"/>
</dbReference>
<reference evidence="17" key="1">
    <citation type="submission" date="2023-03" db="EMBL/GenBank/DDBJ databases">
        <authorList>
            <person name="Steffen K."/>
            <person name="Cardenas P."/>
        </authorList>
    </citation>
    <scope>NUCLEOTIDE SEQUENCE</scope>
</reference>
<dbReference type="PROSITE" id="PS00524">
    <property type="entry name" value="SMB_1"/>
    <property type="match status" value="2"/>
</dbReference>
<gene>
    <name evidence="17" type="ORF">GBAR_LOCUS29671</name>
</gene>